<sequence>MKALSRLCVAFVVATVVILGPAASASGLGAWSTPTFVYAASSIQSPGYSYAPSAIAGSTERYYTCHSRVSGDVRDHAFLTKRSGGSVASSASALAPSASGWDSYHLCDPSVIRVNATLGGQSYTHAMFYLANDMNCSCHNQIGVAYSNSLDGPWVRYGSPLVPFKAGEPSSDWGAGQPSATTIDANSGTAVLTWTEGYGGPNKGKMAMVDLDGAAPVVTGVHDITTSGLIDANGNPDDLNNFDIVYSPQRDRFYMVRERHPYPASSPNYISTAVEVLSTPGSDMWAGTGTWTVEGVIDSSVSGAARTHNPGFLRTEYGTLPNENEITVVYTTATLDPGSLWSYALSRTTAAL</sequence>
<accession>A0ABP9MCS1</accession>
<dbReference type="EMBL" id="BAABKZ010000002">
    <property type="protein sequence ID" value="GAA5092154.1"/>
    <property type="molecule type" value="Genomic_DNA"/>
</dbReference>
<keyword evidence="3" id="KW-1185">Reference proteome</keyword>
<dbReference type="InterPro" id="IPR023296">
    <property type="entry name" value="Glyco_hydro_beta-prop_sf"/>
</dbReference>
<comment type="caution">
    <text evidence="2">The sequence shown here is derived from an EMBL/GenBank/DDBJ whole genome shotgun (WGS) entry which is preliminary data.</text>
</comment>
<dbReference type="RefSeq" id="WP_194414788.1">
    <property type="nucleotide sequence ID" value="NZ_BAABKZ010000002.1"/>
</dbReference>
<evidence type="ECO:0000256" key="1">
    <source>
        <dbReference type="SAM" id="SignalP"/>
    </source>
</evidence>
<evidence type="ECO:0000313" key="2">
    <source>
        <dbReference type="EMBL" id="GAA5092154.1"/>
    </source>
</evidence>
<proteinExistence type="predicted"/>
<protein>
    <submittedName>
        <fullName evidence="2">Uncharacterized protein</fullName>
    </submittedName>
</protein>
<name>A0ABP9MCS1_9MICO</name>
<dbReference type="Gene3D" id="2.115.10.20">
    <property type="entry name" value="Glycosyl hydrolase domain, family 43"/>
    <property type="match status" value="1"/>
</dbReference>
<dbReference type="SUPFAM" id="SSF75005">
    <property type="entry name" value="Arabinanase/levansucrase/invertase"/>
    <property type="match status" value="1"/>
</dbReference>
<dbReference type="Proteomes" id="UP001501407">
    <property type="component" value="Unassembled WGS sequence"/>
</dbReference>
<feature type="chain" id="PRO_5046887339" evidence="1">
    <location>
        <begin position="26"/>
        <end position="352"/>
    </location>
</feature>
<reference evidence="3" key="1">
    <citation type="journal article" date="2019" name="Int. J. Syst. Evol. Microbiol.">
        <title>The Global Catalogue of Microorganisms (GCM) 10K type strain sequencing project: providing services to taxonomists for standard genome sequencing and annotation.</title>
        <authorList>
            <consortium name="The Broad Institute Genomics Platform"/>
            <consortium name="The Broad Institute Genome Sequencing Center for Infectious Disease"/>
            <person name="Wu L."/>
            <person name="Ma J."/>
        </authorList>
    </citation>
    <scope>NUCLEOTIDE SEQUENCE [LARGE SCALE GENOMIC DNA]</scope>
    <source>
        <strain evidence="3">JCM 18959</strain>
    </source>
</reference>
<evidence type="ECO:0000313" key="3">
    <source>
        <dbReference type="Proteomes" id="UP001501407"/>
    </source>
</evidence>
<gene>
    <name evidence="2" type="ORF">GCM10025760_20400</name>
</gene>
<organism evidence="2 3">
    <name type="scientific">Microbacterium yannicii</name>
    <dbReference type="NCBI Taxonomy" id="671622"/>
    <lineage>
        <taxon>Bacteria</taxon>
        <taxon>Bacillati</taxon>
        <taxon>Actinomycetota</taxon>
        <taxon>Actinomycetes</taxon>
        <taxon>Micrococcales</taxon>
        <taxon>Microbacteriaceae</taxon>
        <taxon>Microbacterium</taxon>
    </lineage>
</organism>
<keyword evidence="1" id="KW-0732">Signal</keyword>
<feature type="signal peptide" evidence="1">
    <location>
        <begin position="1"/>
        <end position="25"/>
    </location>
</feature>